<dbReference type="SUPFAM" id="SSF46626">
    <property type="entry name" value="Cytochrome c"/>
    <property type="match status" value="1"/>
</dbReference>
<feature type="domain" description="Cytochrome C Planctomycete-type" evidence="4">
    <location>
        <begin position="54"/>
        <end position="111"/>
    </location>
</feature>
<keyword evidence="2" id="KW-0677">Repeat</keyword>
<name>A0ABT7PRC1_9BACT</name>
<dbReference type="PROSITE" id="PS51257">
    <property type="entry name" value="PROKAR_LIPOPROTEIN"/>
    <property type="match status" value="1"/>
</dbReference>
<dbReference type="SUPFAM" id="SSF50978">
    <property type="entry name" value="WD40 repeat-like"/>
    <property type="match status" value="1"/>
</dbReference>
<dbReference type="Gene3D" id="2.130.10.10">
    <property type="entry name" value="YVTN repeat-like/Quinoprotein amine dehydrogenase"/>
    <property type="match status" value="2"/>
</dbReference>
<dbReference type="InterPro" id="IPR001680">
    <property type="entry name" value="WD40_rpt"/>
</dbReference>
<dbReference type="InterPro" id="IPR019775">
    <property type="entry name" value="WD40_repeat_CS"/>
</dbReference>
<feature type="repeat" description="WD" evidence="3">
    <location>
        <begin position="280"/>
        <end position="321"/>
    </location>
</feature>
<evidence type="ECO:0000259" key="4">
    <source>
        <dbReference type="Pfam" id="PF07635"/>
    </source>
</evidence>
<evidence type="ECO:0000313" key="5">
    <source>
        <dbReference type="EMBL" id="MDM4019037.1"/>
    </source>
</evidence>
<feature type="repeat" description="WD" evidence="3">
    <location>
        <begin position="322"/>
        <end position="363"/>
    </location>
</feature>
<reference evidence="5 6" key="1">
    <citation type="submission" date="2023-06" db="EMBL/GenBank/DDBJ databases">
        <title>Roseiconus lacunae JC819 isolated from Gulf of Mannar region, Tamil Nadu.</title>
        <authorList>
            <person name="Pk S."/>
            <person name="Ch S."/>
            <person name="Ch V.R."/>
        </authorList>
    </citation>
    <scope>NUCLEOTIDE SEQUENCE [LARGE SCALE GENOMIC DNA]</scope>
    <source>
        <strain evidence="5 6">JC819</strain>
    </source>
</reference>
<evidence type="ECO:0000256" key="1">
    <source>
        <dbReference type="ARBA" id="ARBA00022574"/>
    </source>
</evidence>
<dbReference type="PROSITE" id="PS00678">
    <property type="entry name" value="WD_REPEATS_1"/>
    <property type="match status" value="2"/>
</dbReference>
<dbReference type="Pfam" id="PF07635">
    <property type="entry name" value="PSCyt1"/>
    <property type="match status" value="1"/>
</dbReference>
<accession>A0ABT7PRC1</accession>
<dbReference type="PANTHER" id="PTHR44019:SF8">
    <property type="entry name" value="POC1 CENTRIOLAR PROTEIN HOMOLOG"/>
    <property type="match status" value="1"/>
</dbReference>
<keyword evidence="6" id="KW-1185">Reference proteome</keyword>
<dbReference type="InterPro" id="IPR050505">
    <property type="entry name" value="WDR55/POC1"/>
</dbReference>
<dbReference type="Pfam" id="PF00400">
    <property type="entry name" value="WD40"/>
    <property type="match status" value="3"/>
</dbReference>
<dbReference type="Proteomes" id="UP001239462">
    <property type="component" value="Unassembled WGS sequence"/>
</dbReference>
<feature type="repeat" description="WD" evidence="3">
    <location>
        <begin position="238"/>
        <end position="279"/>
    </location>
</feature>
<dbReference type="RefSeq" id="WP_289167071.1">
    <property type="nucleotide sequence ID" value="NZ_JASZZN010000030.1"/>
</dbReference>
<protein>
    <submittedName>
        <fullName evidence="5">C-type cytochrome domain-containing protein</fullName>
    </submittedName>
</protein>
<dbReference type="InterPro" id="IPR011429">
    <property type="entry name" value="Cyt_c_Planctomycete-type"/>
</dbReference>
<dbReference type="EMBL" id="JASZZN010000030">
    <property type="protein sequence ID" value="MDM4019037.1"/>
    <property type="molecule type" value="Genomic_DNA"/>
</dbReference>
<dbReference type="SMART" id="SM00320">
    <property type="entry name" value="WD40"/>
    <property type="match status" value="4"/>
</dbReference>
<dbReference type="PROSITE" id="PS50294">
    <property type="entry name" value="WD_REPEATS_REGION"/>
    <property type="match status" value="3"/>
</dbReference>
<keyword evidence="1 3" id="KW-0853">WD repeat</keyword>
<dbReference type="InterPro" id="IPR015943">
    <property type="entry name" value="WD40/YVTN_repeat-like_dom_sf"/>
</dbReference>
<comment type="caution">
    <text evidence="5">The sequence shown here is derived from an EMBL/GenBank/DDBJ whole genome shotgun (WGS) entry which is preliminary data.</text>
</comment>
<evidence type="ECO:0000256" key="2">
    <source>
        <dbReference type="ARBA" id="ARBA00022737"/>
    </source>
</evidence>
<dbReference type="PANTHER" id="PTHR44019">
    <property type="entry name" value="WD REPEAT-CONTAINING PROTEIN 55"/>
    <property type="match status" value="1"/>
</dbReference>
<dbReference type="InterPro" id="IPR036322">
    <property type="entry name" value="WD40_repeat_dom_sf"/>
</dbReference>
<gene>
    <name evidence="5" type="ORF">QTN89_26525</name>
</gene>
<organism evidence="5 6">
    <name type="scientific">Roseiconus lacunae</name>
    <dbReference type="NCBI Taxonomy" id="2605694"/>
    <lineage>
        <taxon>Bacteria</taxon>
        <taxon>Pseudomonadati</taxon>
        <taxon>Planctomycetota</taxon>
        <taxon>Planctomycetia</taxon>
        <taxon>Pirellulales</taxon>
        <taxon>Pirellulaceae</taxon>
        <taxon>Roseiconus</taxon>
    </lineage>
</organism>
<evidence type="ECO:0000256" key="3">
    <source>
        <dbReference type="PROSITE-ProRule" id="PRU00221"/>
    </source>
</evidence>
<dbReference type="PROSITE" id="PS50082">
    <property type="entry name" value="WD_REPEATS_2"/>
    <property type="match status" value="3"/>
</dbReference>
<proteinExistence type="predicted"/>
<sequence>MPQDRPVPRSFSPRSVWLFVLSFACLALPSVRNGHADDQIDYVNDVLPIFETHCIGCHNADGPEGGFAMDSFETLLRGGESGIAITPGTSSSSRLLLLVTGNMNPIMPPDGEDGPSEKEVETLTRWIDQGAPGPQGDLPIKRKLRTPDIKASENVAKPITAIAVAPDQSRTAFATFQSVEIRTDDVTTFTIEDDDLGKVNSLAFSKDATRILVGSGLTGAYGRAAIYRTNDGTLEQEFVGHRDTLYAAVFSPDESLIATAGYDQAIVLWDARNGEVKRELNGHNGAIFDLAFSPDGKVLASACADETAKLWNVATGKRLDTLGQPEGEVTAIDFSRDGRFVIATSADNRLRVWQLRSIEQPQINPLIATRFIDETPLTNFALSPDEQLLVVLVQSGNIKVLSTKNWQTVASLESLSAMGTDLAFAADGDSISVATIDGNIVRRNLPTRLTTHDSTHSVGMAEKIYLDLPAPTSVSERKLRDLAGENVRILDVGRSVSVEGEISDTGQADFYRWPCHRGEVWAIDADAVSDSRLDPIVTIFDEDDRPVQRVRLQAIRDSYFTFRGKDSEQSNDFRVFNWQEMDLGQYFYAAGEVTRLMMHPRGPDSGFNVYPGQGQRWTYFGTSGTTHALGEPAYIVRPLGTDEPPLANGLPVFELTYENDDDPMRSAGKNSRLVFVAPRDATYTVRITDTRREGGENYAYRLTLRAASPGFRASTGTIKKPLRPATGREFSVNVDRLDGFQGPVTFEIEGLPDQLVSNFPLTVEAGLKSANGVIWAPPGLPHNESDQESVQDSDGEVAWSGLVEPKITAWAMINGKRVERPAGTIGKLSVEASTPQVIPSIHPIDGEIAKYEDWVLPVKRGETVSARVQLDRKASFVNEVSFGKEFSGRNATQGVYVDNIGLNGLLIVRGASQREFFITADPTAKPGRRSFFLTANVDGGLCSHPITVEVK</sequence>
<dbReference type="InterPro" id="IPR036909">
    <property type="entry name" value="Cyt_c-like_dom_sf"/>
</dbReference>
<dbReference type="CDD" id="cd00200">
    <property type="entry name" value="WD40"/>
    <property type="match status" value="1"/>
</dbReference>
<evidence type="ECO:0000313" key="6">
    <source>
        <dbReference type="Proteomes" id="UP001239462"/>
    </source>
</evidence>